<sequence length="175" mass="19922">MVIVSKVLRQHYGAKPLPVNPRKLNAQLNAMLRVIGAPGRRWDAGLLLTDDKHIQFMNKKYRHKDKPTDILSFPNYTIQTPGVLPGVRGQDARYLGDMFLSLPYIESYCLHNDTTLDERMPILVAHGLCHLMGYDHENDDDFAVMSAAEDALLERYVKHVPSMYQDKKITDNDAA</sequence>
<dbReference type="OrthoDB" id="27226at2759"/>
<evidence type="ECO:0000256" key="2">
    <source>
        <dbReference type="ARBA" id="ARBA00010875"/>
    </source>
</evidence>
<keyword evidence="3" id="KW-0540">Nuclease</keyword>
<dbReference type="STRING" id="112090.W4HCL2"/>
<evidence type="ECO:0000256" key="7">
    <source>
        <dbReference type="ARBA" id="ARBA00022833"/>
    </source>
</evidence>
<dbReference type="Gene3D" id="3.40.390.30">
    <property type="entry name" value="Metalloproteases ('zincins'), catalytic domain"/>
    <property type="match status" value="1"/>
</dbReference>
<accession>W4HCL2</accession>
<dbReference type="AlphaFoldDB" id="W4HCL2"/>
<name>W4HCL2_APHAT</name>
<dbReference type="GeneID" id="20802842"/>
<keyword evidence="6" id="KW-0378">Hydrolase</keyword>
<dbReference type="GO" id="GO:0004222">
    <property type="term" value="F:metalloendopeptidase activity"/>
    <property type="evidence" value="ECO:0007669"/>
    <property type="project" value="InterPro"/>
</dbReference>
<proteinExistence type="inferred from homology"/>
<dbReference type="SUPFAM" id="SSF55486">
    <property type="entry name" value="Metalloproteases ('zincins'), catalytic domain"/>
    <property type="match status" value="1"/>
</dbReference>
<dbReference type="Pfam" id="PF02130">
    <property type="entry name" value="YbeY"/>
    <property type="match status" value="1"/>
</dbReference>
<evidence type="ECO:0000313" key="8">
    <source>
        <dbReference type="EMBL" id="ETV89647.1"/>
    </source>
</evidence>
<reference evidence="8" key="1">
    <citation type="submission" date="2013-12" db="EMBL/GenBank/DDBJ databases">
        <title>The Genome Sequence of Aphanomyces astaci APO3.</title>
        <authorList>
            <consortium name="The Broad Institute Genomics Platform"/>
            <person name="Russ C."/>
            <person name="Tyler B."/>
            <person name="van West P."/>
            <person name="Dieguez-Uribeondo J."/>
            <person name="Young S.K."/>
            <person name="Zeng Q."/>
            <person name="Gargeya S."/>
            <person name="Fitzgerald M."/>
            <person name="Abouelleil A."/>
            <person name="Alvarado L."/>
            <person name="Chapman S.B."/>
            <person name="Gainer-Dewar J."/>
            <person name="Goldberg J."/>
            <person name="Griggs A."/>
            <person name="Gujja S."/>
            <person name="Hansen M."/>
            <person name="Howarth C."/>
            <person name="Imamovic A."/>
            <person name="Ireland A."/>
            <person name="Larimer J."/>
            <person name="McCowan C."/>
            <person name="Murphy C."/>
            <person name="Pearson M."/>
            <person name="Poon T.W."/>
            <person name="Priest M."/>
            <person name="Roberts A."/>
            <person name="Saif S."/>
            <person name="Shea T."/>
            <person name="Sykes S."/>
            <person name="Wortman J."/>
            <person name="Nusbaum C."/>
            <person name="Birren B."/>
        </authorList>
    </citation>
    <scope>NUCLEOTIDE SEQUENCE [LARGE SCALE GENOMIC DNA]</scope>
    <source>
        <strain evidence="8">APO3</strain>
    </source>
</reference>
<keyword evidence="4" id="KW-0479">Metal-binding</keyword>
<dbReference type="InterPro" id="IPR023091">
    <property type="entry name" value="MetalPrtase_cat_dom_sf_prd"/>
</dbReference>
<evidence type="ECO:0000256" key="5">
    <source>
        <dbReference type="ARBA" id="ARBA00022759"/>
    </source>
</evidence>
<dbReference type="RefSeq" id="XP_009822047.1">
    <property type="nucleotide sequence ID" value="XM_009823745.1"/>
</dbReference>
<dbReference type="GO" id="GO:0006364">
    <property type="term" value="P:rRNA processing"/>
    <property type="evidence" value="ECO:0007669"/>
    <property type="project" value="InterPro"/>
</dbReference>
<dbReference type="NCBIfam" id="TIGR00043">
    <property type="entry name" value="rRNA maturation RNase YbeY"/>
    <property type="match status" value="1"/>
</dbReference>
<dbReference type="GO" id="GO:0004519">
    <property type="term" value="F:endonuclease activity"/>
    <property type="evidence" value="ECO:0007669"/>
    <property type="project" value="UniProtKB-KW"/>
</dbReference>
<keyword evidence="5" id="KW-0255">Endonuclease</keyword>
<dbReference type="PANTHER" id="PTHR46986">
    <property type="entry name" value="ENDORIBONUCLEASE YBEY, CHLOROPLASTIC"/>
    <property type="match status" value="1"/>
</dbReference>
<dbReference type="GO" id="GO:0046872">
    <property type="term" value="F:metal ion binding"/>
    <property type="evidence" value="ECO:0007669"/>
    <property type="project" value="UniProtKB-KW"/>
</dbReference>
<dbReference type="InterPro" id="IPR020549">
    <property type="entry name" value="YbeY_CS"/>
</dbReference>
<dbReference type="PROSITE" id="PS01306">
    <property type="entry name" value="UPF0054"/>
    <property type="match status" value="1"/>
</dbReference>
<organism evidence="8">
    <name type="scientific">Aphanomyces astaci</name>
    <name type="common">Crayfish plague agent</name>
    <dbReference type="NCBI Taxonomy" id="112090"/>
    <lineage>
        <taxon>Eukaryota</taxon>
        <taxon>Sar</taxon>
        <taxon>Stramenopiles</taxon>
        <taxon>Oomycota</taxon>
        <taxon>Saprolegniomycetes</taxon>
        <taxon>Saprolegniales</taxon>
        <taxon>Verrucalvaceae</taxon>
        <taxon>Aphanomyces</taxon>
    </lineage>
</organism>
<dbReference type="InterPro" id="IPR002036">
    <property type="entry name" value="YbeY"/>
</dbReference>
<evidence type="ECO:0000256" key="4">
    <source>
        <dbReference type="ARBA" id="ARBA00022723"/>
    </source>
</evidence>
<evidence type="ECO:0000256" key="3">
    <source>
        <dbReference type="ARBA" id="ARBA00022722"/>
    </source>
</evidence>
<protein>
    <submittedName>
        <fullName evidence="8">YbeY/UPF0054 family metalloprotein</fullName>
    </submittedName>
</protein>
<dbReference type="HAMAP" id="MF_00009">
    <property type="entry name" value="Endoribonucl_YbeY"/>
    <property type="match status" value="1"/>
</dbReference>
<comment type="similarity">
    <text evidence="2">Belongs to the endoribonuclease YbeY family.</text>
</comment>
<dbReference type="VEuPathDB" id="FungiDB:H257_00846"/>
<evidence type="ECO:0000256" key="1">
    <source>
        <dbReference type="ARBA" id="ARBA00001947"/>
    </source>
</evidence>
<dbReference type="EMBL" id="KI913114">
    <property type="protein sequence ID" value="ETV89647.1"/>
    <property type="molecule type" value="Genomic_DNA"/>
</dbReference>
<comment type="cofactor">
    <cofactor evidence="1">
        <name>Zn(2+)</name>
        <dbReference type="ChEBI" id="CHEBI:29105"/>
    </cofactor>
</comment>
<evidence type="ECO:0000256" key="6">
    <source>
        <dbReference type="ARBA" id="ARBA00022801"/>
    </source>
</evidence>
<keyword evidence="7" id="KW-0862">Zinc</keyword>
<gene>
    <name evidence="8" type="ORF">H257_00846</name>
</gene>
<dbReference type="PANTHER" id="PTHR46986:SF1">
    <property type="entry name" value="ENDORIBONUCLEASE YBEY, CHLOROPLASTIC"/>
    <property type="match status" value="1"/>
</dbReference>